<proteinExistence type="predicted"/>
<accession>A0A062USS0</accession>
<dbReference type="SUPFAM" id="SSF110087">
    <property type="entry name" value="DR1885-like metal-binding protein"/>
    <property type="match status" value="1"/>
</dbReference>
<dbReference type="InterPro" id="IPR007410">
    <property type="entry name" value="LpqE-like"/>
</dbReference>
<keyword evidence="1" id="KW-0732">Signal</keyword>
<dbReference type="STRING" id="1280947.HY30_00485"/>
<dbReference type="AlphaFoldDB" id="A0A062USS0"/>
<evidence type="ECO:0000313" key="2">
    <source>
        <dbReference type="EMBL" id="KCZ60842.1"/>
    </source>
</evidence>
<dbReference type="PANTHER" id="PTHR36302">
    <property type="entry name" value="BLR7088 PROTEIN"/>
    <property type="match status" value="1"/>
</dbReference>
<dbReference type="InterPro" id="IPR058248">
    <property type="entry name" value="Lxx211020-like"/>
</dbReference>
<dbReference type="Proteomes" id="UP000027190">
    <property type="component" value="Unassembled WGS sequence"/>
</dbReference>
<evidence type="ECO:0008006" key="4">
    <source>
        <dbReference type="Google" id="ProtNLM"/>
    </source>
</evidence>
<dbReference type="Gene3D" id="2.60.40.1890">
    <property type="entry name" value="PCu(A)C copper chaperone"/>
    <property type="match status" value="1"/>
</dbReference>
<dbReference type="Pfam" id="PF04314">
    <property type="entry name" value="PCuAC"/>
    <property type="match status" value="1"/>
</dbReference>
<dbReference type="PROSITE" id="PS51257">
    <property type="entry name" value="PROKAR_LIPOPROTEIN"/>
    <property type="match status" value="1"/>
</dbReference>
<dbReference type="InterPro" id="IPR036182">
    <property type="entry name" value="PCuAC_sf"/>
</dbReference>
<dbReference type="OrthoDB" id="9796962at2"/>
<gene>
    <name evidence="2" type="ORF">HY30_00485</name>
</gene>
<dbReference type="PATRIC" id="fig|1280947.3.peg.92"/>
<protein>
    <recommendedName>
        <fullName evidence="4">Copper chaperone PCu(A)C</fullName>
    </recommendedName>
</protein>
<reference evidence="2 3" key="1">
    <citation type="journal article" date="2014" name="Antonie Van Leeuwenhoek">
        <title>Hyphomonas beringensis sp. nov. and Hyphomonas chukchiensis sp. nov., isolated from surface seawater of the Bering Sea and Chukchi Sea.</title>
        <authorList>
            <person name="Li C."/>
            <person name="Lai Q."/>
            <person name="Li G."/>
            <person name="Dong C."/>
            <person name="Wang J."/>
            <person name="Liao Y."/>
            <person name="Shao Z."/>
        </authorList>
    </citation>
    <scope>NUCLEOTIDE SEQUENCE [LARGE SCALE GENOMIC DNA]</scope>
    <source>
        <strain evidence="2 3">BH-BN04-4</strain>
    </source>
</reference>
<dbReference type="PANTHER" id="PTHR36302:SF1">
    <property type="entry name" value="COPPER CHAPERONE PCU(A)C"/>
    <property type="match status" value="1"/>
</dbReference>
<feature type="chain" id="PRO_5001614957" description="Copper chaperone PCu(A)C" evidence="1">
    <location>
        <begin position="18"/>
        <end position="152"/>
    </location>
</feature>
<name>A0A062USS0_9PROT</name>
<keyword evidence="3" id="KW-1185">Reference proteome</keyword>
<feature type="signal peptide" evidence="1">
    <location>
        <begin position="1"/>
        <end position="17"/>
    </location>
</feature>
<evidence type="ECO:0000313" key="3">
    <source>
        <dbReference type="Proteomes" id="UP000027190"/>
    </source>
</evidence>
<dbReference type="eggNOG" id="COG2847">
    <property type="taxonomic scope" value="Bacteria"/>
</dbReference>
<sequence>MKRLSLAATLIGFGLLAACSSPVPEGESALEVSDAYIVMPAGGQGIASGGMVVKVRGADEMLVGATTDAADSVEIHTMSMEDGVMRMRQVESLPVTEKEPLVLKRGGNHLMFFGFDKSLAVGDSADVVLTFSNGQGKEQMLVTTAQIIGQAD</sequence>
<comment type="caution">
    <text evidence="2">The sequence shown here is derived from an EMBL/GenBank/DDBJ whole genome shotgun (WGS) entry which is preliminary data.</text>
</comment>
<dbReference type="RefSeq" id="WP_051614553.1">
    <property type="nucleotide sequence ID" value="NZ_AWFG01000001.1"/>
</dbReference>
<evidence type="ECO:0000256" key="1">
    <source>
        <dbReference type="SAM" id="SignalP"/>
    </source>
</evidence>
<dbReference type="EMBL" id="AWFG01000001">
    <property type="protein sequence ID" value="KCZ60842.1"/>
    <property type="molecule type" value="Genomic_DNA"/>
</dbReference>
<organism evidence="2 3">
    <name type="scientific">Hyphomonas chukchiensis</name>
    <dbReference type="NCBI Taxonomy" id="1280947"/>
    <lineage>
        <taxon>Bacteria</taxon>
        <taxon>Pseudomonadati</taxon>
        <taxon>Pseudomonadota</taxon>
        <taxon>Alphaproteobacteria</taxon>
        <taxon>Hyphomonadales</taxon>
        <taxon>Hyphomonadaceae</taxon>
        <taxon>Hyphomonas</taxon>
    </lineage>
</organism>